<dbReference type="OrthoDB" id="2121828at2759"/>
<dbReference type="InterPro" id="IPR008972">
    <property type="entry name" value="Cupredoxin"/>
</dbReference>
<organism evidence="4 5">
    <name type="scientific">Tribonema minus</name>
    <dbReference type="NCBI Taxonomy" id="303371"/>
    <lineage>
        <taxon>Eukaryota</taxon>
        <taxon>Sar</taxon>
        <taxon>Stramenopiles</taxon>
        <taxon>Ochrophyta</taxon>
        <taxon>PX clade</taxon>
        <taxon>Xanthophyceae</taxon>
        <taxon>Tribonematales</taxon>
        <taxon>Tribonemataceae</taxon>
        <taxon>Tribonema</taxon>
    </lineage>
</organism>
<sequence>MLGPKPSLRCAGVLAALAVLISSATGAIRLDPAPTIKLADVPEVPLGQVYYTVGVDYDTGGAGTQLDMHAEVLSEIYQYTGEAKVTVAGKGTAAVLILLDGKQKQGEVLTVRAYFNAKGQTFNELIDPPGVIQETTKVTAILPKIVWPVAKFTVLPDLKPDKAQVWEPTIEYDMLNFEVDIHLTCFKNQYGNGYEIFPGIKGKGEMQLKLNFPALKAGTEAIIEMFLTPRGKDYQAAYLPPGWMQIFQHYGGEAAAAKAAVTEIGEFLTNPPELMVDVENGLVMEPVFEWTGLKLPEKALQLRFVPDATGKTNRVITVHKNGLVWLFDSPERKSQATGRIILDLRFDAPSVAQTYEARDNGLSSCNFDPHWPEQPYLYCAYTADDFKDPKFPGPGGPGNWPNTDAKMYASRPEHWADECYDVGSNLGGLHCEAFTHIERFKYAIEPNWEMVERQLLIRDFCGDSGGHGLTSLEWIIPAAGGEPYLTFGFGDRQASARTRLKFKAVMGKPNPDVGTGDPAESGYRYDSMCYDPTLGEPQGQFRAQREEFMHGKMVAVPPEAYRKNERIFKGDGFFYVAQGFRNPMRSRPGPDGTIIIANVGDGESTVSELLHQFKPDFTRVVEANFCWPCVEGSQLDSNNEITRAAAVVQKGWKLCDGCFASRKQPEPAGEKVFLWPKYEYRNGGVDYRGGSSASKCFTLTGALTAVLYYNGDKLPAPYQNTIFFSDFMKQCLFYFEKDPDGTINFNKPRVLSAYSGFVDLTQGPDGHIYGTDYDFARITRLRFEPDLRAQPVAITGRNRPRPLACDNRGWMLHALVVRDLAARNILPKTEDLPQLGIGYQQTDICRADTGIPLLQWHDCPAGMRGADWQCADLDFGVIEYTTKYGTTRYTYEIPCDHGGGLHFYHAHHHGSAAVQAGGGALGLVVIEENPAFEGVMPVGLAGMPEQLLLVQAMAPAAVTSAAAAMLDTVWRTNAVGDHYLVNGCDNDRFKMKASAATCAREPCACSLRVSLWPQAAAAGVPAGRWTRVRLLHGGADGNVLIRFGACQVGVLAKDGAYLAEVPRAAPDATIFASISSRVDFALRCPDIGVQLMQLQQLKLGKGTWDDLGTIVVEAPPPLAAKLSTVMEVDAQGVPRARASMRGLAAAAPAPFFTKTLPMWRPCRPAYLRDLRADAVAKDHTFMITLEGSINRTPYAQGAVMTTAMLGATYEWTAEMTNQHPLHMHVNHVQLLAPPNFKEARDWHRDGDWVDTITGSDMVKFRFRPERHVFGHSDLGMMAVVQIQGGNTAPLGNQEADAKTAACPAQPDNSRWYRENGMAPVGQPERPAAPKPGDPTKSQSESANAVVDTGGAALNVKAQAAVGSAVALVAAVAIAVGALFAYKRW</sequence>
<feature type="region of interest" description="Disordered" evidence="1">
    <location>
        <begin position="1303"/>
        <end position="1343"/>
    </location>
</feature>
<feature type="chain" id="PRO_5032915817" evidence="3">
    <location>
        <begin position="27"/>
        <end position="1384"/>
    </location>
</feature>
<name>A0A835ZB31_9STRA</name>
<dbReference type="EMBL" id="JAFCMP010000101">
    <property type="protein sequence ID" value="KAG5186949.1"/>
    <property type="molecule type" value="Genomic_DNA"/>
</dbReference>
<keyword evidence="2" id="KW-0472">Membrane</keyword>
<dbReference type="SUPFAM" id="SSF49503">
    <property type="entry name" value="Cupredoxins"/>
    <property type="match status" value="1"/>
</dbReference>
<dbReference type="PANTHER" id="PTHR19328:SF13">
    <property type="entry name" value="HIPL1 PROTEIN"/>
    <property type="match status" value="1"/>
</dbReference>
<dbReference type="Gene3D" id="2.60.40.420">
    <property type="entry name" value="Cupredoxins - blue copper proteins"/>
    <property type="match status" value="3"/>
</dbReference>
<keyword evidence="3" id="KW-0732">Signal</keyword>
<keyword evidence="2" id="KW-0812">Transmembrane</keyword>
<keyword evidence="2" id="KW-1133">Transmembrane helix</keyword>
<comment type="caution">
    <text evidence="4">The sequence shown here is derived from an EMBL/GenBank/DDBJ whole genome shotgun (WGS) entry which is preliminary data.</text>
</comment>
<evidence type="ECO:0000256" key="2">
    <source>
        <dbReference type="SAM" id="Phobius"/>
    </source>
</evidence>
<gene>
    <name evidence="4" type="ORF">JKP88DRAFT_276358</name>
</gene>
<dbReference type="Proteomes" id="UP000664859">
    <property type="component" value="Unassembled WGS sequence"/>
</dbReference>
<evidence type="ECO:0000313" key="4">
    <source>
        <dbReference type="EMBL" id="KAG5186949.1"/>
    </source>
</evidence>
<evidence type="ECO:0000313" key="5">
    <source>
        <dbReference type="Proteomes" id="UP000664859"/>
    </source>
</evidence>
<protein>
    <submittedName>
        <fullName evidence="4">Uncharacterized protein</fullName>
    </submittedName>
</protein>
<dbReference type="Gene3D" id="2.120.10.30">
    <property type="entry name" value="TolB, C-terminal domain"/>
    <property type="match status" value="1"/>
</dbReference>
<dbReference type="InterPro" id="IPR011042">
    <property type="entry name" value="6-blade_b-propeller_TolB-like"/>
</dbReference>
<accession>A0A835ZB31</accession>
<feature type="transmembrane region" description="Helical" evidence="2">
    <location>
        <begin position="1360"/>
        <end position="1381"/>
    </location>
</feature>
<keyword evidence="5" id="KW-1185">Reference proteome</keyword>
<dbReference type="PANTHER" id="PTHR19328">
    <property type="entry name" value="HEDGEHOG-INTERACTING PROTEIN"/>
    <property type="match status" value="1"/>
</dbReference>
<proteinExistence type="predicted"/>
<evidence type="ECO:0000256" key="3">
    <source>
        <dbReference type="SAM" id="SignalP"/>
    </source>
</evidence>
<feature type="signal peptide" evidence="3">
    <location>
        <begin position="1"/>
        <end position="26"/>
    </location>
</feature>
<evidence type="ECO:0000256" key="1">
    <source>
        <dbReference type="SAM" id="MobiDB-lite"/>
    </source>
</evidence>
<reference evidence="4" key="1">
    <citation type="submission" date="2021-02" db="EMBL/GenBank/DDBJ databases">
        <title>First Annotated Genome of the Yellow-green Alga Tribonema minus.</title>
        <authorList>
            <person name="Mahan K.M."/>
        </authorList>
    </citation>
    <scope>NUCLEOTIDE SEQUENCE</scope>
    <source>
        <strain evidence="4">UTEX B ZZ1240</strain>
    </source>
</reference>